<sequence>MIPDKHDLDLDLNHALNPYPWITVTACVDIIANSEKKLGNASKLGTLETICPKLDLVKAEDDICKTAIMTPFRTLGTGMPFLDKITAIMDFDCSIYIKQEQKFVDLSLSVDASNTALGRVIWGTHAETVYGQNLGLQGQFLAPSSDTNSSEVISSLKEDFQIIRSAIYHHKNSEDHLKLAIMEESLIQNSQADIKKKRMLRSIY</sequence>
<keyword evidence="2" id="KW-1185">Reference proteome</keyword>
<accession>A0A1A9ZM44</accession>
<evidence type="ECO:0000313" key="2">
    <source>
        <dbReference type="Proteomes" id="UP000092445"/>
    </source>
</evidence>
<dbReference type="Proteomes" id="UP000092445">
    <property type="component" value="Unassembled WGS sequence"/>
</dbReference>
<reference evidence="2" key="1">
    <citation type="submission" date="2014-03" db="EMBL/GenBank/DDBJ databases">
        <authorList>
            <person name="Aksoy S."/>
            <person name="Warren W."/>
            <person name="Wilson R.K."/>
        </authorList>
    </citation>
    <scope>NUCLEOTIDE SEQUENCE [LARGE SCALE GENOMIC DNA]</scope>
    <source>
        <strain evidence="2">IAEA</strain>
    </source>
</reference>
<name>A0A1A9ZM44_GLOPL</name>
<dbReference type="EnsemblMetazoa" id="GPAI018894-RA">
    <property type="protein sequence ID" value="GPAI018894-PA"/>
    <property type="gene ID" value="GPAI018894"/>
</dbReference>
<proteinExistence type="predicted"/>
<dbReference type="PROSITE" id="PS51257">
    <property type="entry name" value="PROKAR_LIPOPROTEIN"/>
    <property type="match status" value="1"/>
</dbReference>
<dbReference type="VEuPathDB" id="VectorBase:GPAI018894"/>
<dbReference type="AlphaFoldDB" id="A0A1A9ZM44"/>
<reference evidence="1" key="2">
    <citation type="submission" date="2020-05" db="UniProtKB">
        <authorList>
            <consortium name="EnsemblMetazoa"/>
        </authorList>
    </citation>
    <scope>IDENTIFICATION</scope>
    <source>
        <strain evidence="1">IAEA</strain>
    </source>
</reference>
<evidence type="ECO:0000313" key="1">
    <source>
        <dbReference type="EnsemblMetazoa" id="GPAI018894-PA"/>
    </source>
</evidence>
<protein>
    <submittedName>
        <fullName evidence="1">Uncharacterized protein</fullName>
    </submittedName>
</protein>
<organism evidence="1 2">
    <name type="scientific">Glossina pallidipes</name>
    <name type="common">Tsetse fly</name>
    <dbReference type="NCBI Taxonomy" id="7398"/>
    <lineage>
        <taxon>Eukaryota</taxon>
        <taxon>Metazoa</taxon>
        <taxon>Ecdysozoa</taxon>
        <taxon>Arthropoda</taxon>
        <taxon>Hexapoda</taxon>
        <taxon>Insecta</taxon>
        <taxon>Pterygota</taxon>
        <taxon>Neoptera</taxon>
        <taxon>Endopterygota</taxon>
        <taxon>Diptera</taxon>
        <taxon>Brachycera</taxon>
        <taxon>Muscomorpha</taxon>
        <taxon>Hippoboscoidea</taxon>
        <taxon>Glossinidae</taxon>
        <taxon>Glossina</taxon>
    </lineage>
</organism>